<feature type="transmembrane region" description="Helical" evidence="1">
    <location>
        <begin position="40"/>
        <end position="58"/>
    </location>
</feature>
<evidence type="ECO:0000256" key="1">
    <source>
        <dbReference type="SAM" id="Phobius"/>
    </source>
</evidence>
<name>A0A9P0GIZ5_9CUCU</name>
<protein>
    <recommendedName>
        <fullName evidence="4">Transposase</fullName>
    </recommendedName>
</protein>
<evidence type="ECO:0000313" key="2">
    <source>
        <dbReference type="EMBL" id="CAH1112552.1"/>
    </source>
</evidence>
<dbReference type="PANTHER" id="PTHR47326">
    <property type="entry name" value="TRANSPOSABLE ELEMENT TC3 TRANSPOSASE-LIKE PROTEIN"/>
    <property type="match status" value="1"/>
</dbReference>
<keyword evidence="3" id="KW-1185">Reference proteome</keyword>
<keyword evidence="1" id="KW-1133">Transmembrane helix</keyword>
<evidence type="ECO:0008006" key="4">
    <source>
        <dbReference type="Google" id="ProtNLM"/>
    </source>
</evidence>
<dbReference type="EMBL" id="OV651818">
    <property type="protein sequence ID" value="CAH1112552.1"/>
    <property type="molecule type" value="Genomic_DNA"/>
</dbReference>
<gene>
    <name evidence="2" type="ORF">PSYICH_LOCUS11965</name>
</gene>
<dbReference type="PANTHER" id="PTHR47326:SF1">
    <property type="entry name" value="HTH PSQ-TYPE DOMAIN-CONTAINING PROTEIN"/>
    <property type="match status" value="1"/>
</dbReference>
<dbReference type="OrthoDB" id="6752614at2759"/>
<keyword evidence="1" id="KW-0812">Transmembrane</keyword>
<proteinExistence type="predicted"/>
<sequence>MRTRRRFFREFNKTAPTYKTIMKWFNIFKNNGSLARENEISAIIIFYMIPLVYTSLLLDLPSHLSASQFNISRSKVHRILQALKLKSYKIQLHQKLYERDKEKHLYTSMCETLLDLIRNNPELLLIMSDEASFHVNGAVNRHNCRIWSEENPHEFYESVRKRLS</sequence>
<organism evidence="2 3">
    <name type="scientific">Psylliodes chrysocephalus</name>
    <dbReference type="NCBI Taxonomy" id="3402493"/>
    <lineage>
        <taxon>Eukaryota</taxon>
        <taxon>Metazoa</taxon>
        <taxon>Ecdysozoa</taxon>
        <taxon>Arthropoda</taxon>
        <taxon>Hexapoda</taxon>
        <taxon>Insecta</taxon>
        <taxon>Pterygota</taxon>
        <taxon>Neoptera</taxon>
        <taxon>Endopterygota</taxon>
        <taxon>Coleoptera</taxon>
        <taxon>Polyphaga</taxon>
        <taxon>Cucujiformia</taxon>
        <taxon>Chrysomeloidea</taxon>
        <taxon>Chrysomelidae</taxon>
        <taxon>Galerucinae</taxon>
        <taxon>Alticini</taxon>
        <taxon>Psylliodes</taxon>
    </lineage>
</organism>
<dbReference type="Proteomes" id="UP001153636">
    <property type="component" value="Chromosome 6"/>
</dbReference>
<accession>A0A9P0GIZ5</accession>
<dbReference type="AlphaFoldDB" id="A0A9P0GIZ5"/>
<evidence type="ECO:0000313" key="3">
    <source>
        <dbReference type="Proteomes" id="UP001153636"/>
    </source>
</evidence>
<keyword evidence="1" id="KW-0472">Membrane</keyword>
<reference evidence="2" key="1">
    <citation type="submission" date="2022-01" db="EMBL/GenBank/DDBJ databases">
        <authorList>
            <person name="King R."/>
        </authorList>
    </citation>
    <scope>NUCLEOTIDE SEQUENCE</scope>
</reference>